<dbReference type="InterPro" id="IPR002110">
    <property type="entry name" value="Ankyrin_rpt"/>
</dbReference>
<keyword evidence="1" id="KW-0040">ANK repeat</keyword>
<accession>A0ABC8TM38</accession>
<evidence type="ECO:0000313" key="2">
    <source>
        <dbReference type="EMBL" id="CAK9169122.1"/>
    </source>
</evidence>
<dbReference type="PANTHER" id="PTHR24121">
    <property type="entry name" value="NO MECHANORECEPTOR POTENTIAL C, ISOFORM D-RELATED"/>
    <property type="match status" value="1"/>
</dbReference>
<keyword evidence="3" id="KW-1185">Reference proteome</keyword>
<dbReference type="PANTHER" id="PTHR24121:SF15">
    <property type="entry name" value="ANKYRIN REPEAT PROTEIN"/>
    <property type="match status" value="1"/>
</dbReference>
<name>A0ABC8TM38_9AQUA</name>
<dbReference type="EMBL" id="CAUOFW020005247">
    <property type="protein sequence ID" value="CAK9169122.1"/>
    <property type="molecule type" value="Genomic_DNA"/>
</dbReference>
<dbReference type="SMART" id="SM00248">
    <property type="entry name" value="ANK"/>
    <property type="match status" value="3"/>
</dbReference>
<dbReference type="Pfam" id="PF12796">
    <property type="entry name" value="Ank_2"/>
    <property type="match status" value="1"/>
</dbReference>
<dbReference type="InterPro" id="IPR036770">
    <property type="entry name" value="Ankyrin_rpt-contain_sf"/>
</dbReference>
<dbReference type="SUPFAM" id="SSF48403">
    <property type="entry name" value="Ankyrin repeat"/>
    <property type="match status" value="1"/>
</dbReference>
<dbReference type="AlphaFoldDB" id="A0ABC8TM38"/>
<dbReference type="PROSITE" id="PS50297">
    <property type="entry name" value="ANK_REP_REGION"/>
    <property type="match status" value="1"/>
</dbReference>
<evidence type="ECO:0000313" key="3">
    <source>
        <dbReference type="Proteomes" id="UP001642360"/>
    </source>
</evidence>
<protein>
    <submittedName>
        <fullName evidence="2">Uncharacterized protein</fullName>
    </submittedName>
</protein>
<proteinExistence type="predicted"/>
<gene>
    <name evidence="2" type="ORF">ILEXP_LOCUS38566</name>
</gene>
<evidence type="ECO:0000256" key="1">
    <source>
        <dbReference type="PROSITE-ProRule" id="PRU00023"/>
    </source>
</evidence>
<dbReference type="Gene3D" id="1.25.40.20">
    <property type="entry name" value="Ankyrin repeat-containing domain"/>
    <property type="match status" value="1"/>
</dbReference>
<feature type="repeat" description="ANK" evidence="1">
    <location>
        <begin position="84"/>
        <end position="116"/>
    </location>
</feature>
<dbReference type="Proteomes" id="UP001642360">
    <property type="component" value="Unassembled WGS sequence"/>
</dbReference>
<dbReference type="PROSITE" id="PS50088">
    <property type="entry name" value="ANK_REPEAT"/>
    <property type="match status" value="1"/>
</dbReference>
<sequence length="172" mass="19230">MESSATEFSTLLHHSKAYKFASEDTAESLEFFGNFWRNEGAVPIDHRRDTVLHLLAMKGNVAALGNLLRADHLLDDMLLRKNANGNTALHEAARSGQKAVAEIMVTKKPDLVFQRNDLNETPLYLAAAFGKSEVFTLLESYNSDCRIRRHDGSTILHAAIEGESYRYYVGSL</sequence>
<reference evidence="2 3" key="1">
    <citation type="submission" date="2024-02" db="EMBL/GenBank/DDBJ databases">
        <authorList>
            <person name="Vignale AGUSTIN F."/>
            <person name="Sosa J E."/>
            <person name="Modenutti C."/>
        </authorList>
    </citation>
    <scope>NUCLEOTIDE SEQUENCE [LARGE SCALE GENOMIC DNA]</scope>
</reference>
<organism evidence="2 3">
    <name type="scientific">Ilex paraguariensis</name>
    <name type="common">yerba mate</name>
    <dbReference type="NCBI Taxonomy" id="185542"/>
    <lineage>
        <taxon>Eukaryota</taxon>
        <taxon>Viridiplantae</taxon>
        <taxon>Streptophyta</taxon>
        <taxon>Embryophyta</taxon>
        <taxon>Tracheophyta</taxon>
        <taxon>Spermatophyta</taxon>
        <taxon>Magnoliopsida</taxon>
        <taxon>eudicotyledons</taxon>
        <taxon>Gunneridae</taxon>
        <taxon>Pentapetalae</taxon>
        <taxon>asterids</taxon>
        <taxon>campanulids</taxon>
        <taxon>Aquifoliales</taxon>
        <taxon>Aquifoliaceae</taxon>
        <taxon>Ilex</taxon>
    </lineage>
</organism>
<comment type="caution">
    <text evidence="2">The sequence shown here is derived from an EMBL/GenBank/DDBJ whole genome shotgun (WGS) entry which is preliminary data.</text>
</comment>